<dbReference type="GO" id="GO:0051996">
    <property type="term" value="F:squalene synthase [NAD(P)H] activity"/>
    <property type="evidence" value="ECO:0007669"/>
    <property type="project" value="InterPro"/>
</dbReference>
<comment type="caution">
    <text evidence="1">The sequence shown here is derived from an EMBL/GenBank/DDBJ whole genome shotgun (WGS) entry which is preliminary data.</text>
</comment>
<accession>A0A5C5XBT9</accession>
<dbReference type="GO" id="GO:0004311">
    <property type="term" value="F:geranylgeranyl diphosphate synthase activity"/>
    <property type="evidence" value="ECO:0007669"/>
    <property type="project" value="InterPro"/>
</dbReference>
<dbReference type="EMBL" id="SJPG01000001">
    <property type="protein sequence ID" value="TWT60224.1"/>
    <property type="molecule type" value="Genomic_DNA"/>
</dbReference>
<dbReference type="NCBIfam" id="TIGR03464">
    <property type="entry name" value="HpnC"/>
    <property type="match status" value="1"/>
</dbReference>
<reference evidence="1 2" key="1">
    <citation type="submission" date="2019-02" db="EMBL/GenBank/DDBJ databases">
        <title>Deep-cultivation of Planctomycetes and their phenomic and genomic characterization uncovers novel biology.</title>
        <authorList>
            <person name="Wiegand S."/>
            <person name="Jogler M."/>
            <person name="Boedeker C."/>
            <person name="Pinto D."/>
            <person name="Vollmers J."/>
            <person name="Rivas-Marin E."/>
            <person name="Kohn T."/>
            <person name="Peeters S.H."/>
            <person name="Heuer A."/>
            <person name="Rast P."/>
            <person name="Oberbeckmann S."/>
            <person name="Bunk B."/>
            <person name="Jeske O."/>
            <person name="Meyerdierks A."/>
            <person name="Storesund J.E."/>
            <person name="Kallscheuer N."/>
            <person name="Luecker S."/>
            <person name="Lage O.M."/>
            <person name="Pohl T."/>
            <person name="Merkel B.J."/>
            <person name="Hornburger P."/>
            <person name="Mueller R.-W."/>
            <person name="Bruemmer F."/>
            <person name="Labrenz M."/>
            <person name="Spormann A.M."/>
            <person name="Op Den Camp H."/>
            <person name="Overmann J."/>
            <person name="Amann R."/>
            <person name="Jetten M.S.M."/>
            <person name="Mascher T."/>
            <person name="Medema M.H."/>
            <person name="Devos D.P."/>
            <person name="Kaster A.-K."/>
            <person name="Ovreas L."/>
            <person name="Rohde M."/>
            <person name="Galperin M.Y."/>
            <person name="Jogler C."/>
        </authorList>
    </citation>
    <scope>NUCLEOTIDE SEQUENCE [LARGE SCALE GENOMIC DNA]</scope>
    <source>
        <strain evidence="1 2">Pan54</strain>
    </source>
</reference>
<dbReference type="RefSeq" id="WP_146502375.1">
    <property type="nucleotide sequence ID" value="NZ_SJPG01000001.1"/>
</dbReference>
<sequence>MEYDFRQLLSTWGPDATVQPSAMSLGDARQFTKSIALGHYENFPVVSFFLPRLLRQPFYDIYSFCRWSDDLGDELPSTEESLRHLQWWRGELDLCLKGSARHPITIALAETIQQFSLPAEPFHDLISAFERDQIQNRYKTYSDLLSYCQQSANPVGRLLLHLAESATPSNLQLSDNVCTGLQLINFWQDVARDLQMNRIYLPKEDLHQFGVTEKELRDNVSTQNFQKLIAFEVDRAEKLLMSGRELACQVPRSIRLDIRLFALGGLTICKKIRQIDYCVLEIRPKLSKWDAPGLLVKAFLGKFK</sequence>
<dbReference type="InterPro" id="IPR002060">
    <property type="entry name" value="Squ/phyt_synthse"/>
</dbReference>
<dbReference type="PANTHER" id="PTHR31480">
    <property type="entry name" value="BIFUNCTIONAL LYCOPENE CYCLASE/PHYTOENE SYNTHASE"/>
    <property type="match status" value="1"/>
</dbReference>
<keyword evidence="2" id="KW-1185">Reference proteome</keyword>
<dbReference type="SUPFAM" id="SSF48576">
    <property type="entry name" value="Terpenoid synthases"/>
    <property type="match status" value="1"/>
</dbReference>
<dbReference type="OrthoDB" id="9787280at2"/>
<dbReference type="GO" id="GO:0016114">
    <property type="term" value="P:terpenoid biosynthetic process"/>
    <property type="evidence" value="ECO:0007669"/>
    <property type="project" value="UniProtKB-ARBA"/>
</dbReference>
<evidence type="ECO:0000313" key="1">
    <source>
        <dbReference type="EMBL" id="TWT60224.1"/>
    </source>
</evidence>
<dbReference type="SFLD" id="SFLDG01212">
    <property type="entry name" value="Phytoene_synthase_like"/>
    <property type="match status" value="1"/>
</dbReference>
<dbReference type="InterPro" id="IPR008949">
    <property type="entry name" value="Isoprenoid_synthase_dom_sf"/>
</dbReference>
<dbReference type="Gene3D" id="1.10.600.10">
    <property type="entry name" value="Farnesyl Diphosphate Synthase"/>
    <property type="match status" value="1"/>
</dbReference>
<dbReference type="InterPro" id="IPR017827">
    <property type="entry name" value="HSQ_synthase_HpnC"/>
</dbReference>
<dbReference type="SFLD" id="SFLDS00005">
    <property type="entry name" value="Isoprenoid_Synthase_Type_I"/>
    <property type="match status" value="1"/>
</dbReference>
<dbReference type="InterPro" id="IPR033904">
    <property type="entry name" value="Trans_IPPS_HH"/>
</dbReference>
<dbReference type="AlphaFoldDB" id="A0A5C5XBT9"/>
<dbReference type="InterPro" id="IPR044843">
    <property type="entry name" value="Trans_IPPS_bact-type"/>
</dbReference>
<evidence type="ECO:0000313" key="2">
    <source>
        <dbReference type="Proteomes" id="UP000316095"/>
    </source>
</evidence>
<dbReference type="SFLD" id="SFLDG01018">
    <property type="entry name" value="Squalene/Phytoene_Synthase_Lik"/>
    <property type="match status" value="1"/>
</dbReference>
<protein>
    <submittedName>
        <fullName evidence="1">All-trans-phytoene synthase</fullName>
    </submittedName>
</protein>
<dbReference type="Pfam" id="PF00494">
    <property type="entry name" value="SQS_PSY"/>
    <property type="match status" value="1"/>
</dbReference>
<gene>
    <name evidence="1" type="primary">crtB_1</name>
    <name evidence="1" type="ORF">Pan54_09380</name>
</gene>
<dbReference type="Proteomes" id="UP000316095">
    <property type="component" value="Unassembled WGS sequence"/>
</dbReference>
<organism evidence="1 2">
    <name type="scientific">Rubinisphaera italica</name>
    <dbReference type="NCBI Taxonomy" id="2527969"/>
    <lineage>
        <taxon>Bacteria</taxon>
        <taxon>Pseudomonadati</taxon>
        <taxon>Planctomycetota</taxon>
        <taxon>Planctomycetia</taxon>
        <taxon>Planctomycetales</taxon>
        <taxon>Planctomycetaceae</taxon>
        <taxon>Rubinisphaera</taxon>
    </lineage>
</organism>
<proteinExistence type="predicted"/>
<name>A0A5C5XBT9_9PLAN</name>
<dbReference type="CDD" id="cd00683">
    <property type="entry name" value="Trans_IPPS_HH"/>
    <property type="match status" value="1"/>
</dbReference>